<dbReference type="AlphaFoldDB" id="A0A5D0XVP8"/>
<name>A0A5D0XVP8_9MICC</name>
<evidence type="ECO:0000313" key="1">
    <source>
        <dbReference type="EMBL" id="TYD00749.1"/>
    </source>
</evidence>
<proteinExistence type="predicted"/>
<evidence type="ECO:0008006" key="3">
    <source>
        <dbReference type="Google" id="ProtNLM"/>
    </source>
</evidence>
<comment type="caution">
    <text evidence="1">The sequence shown here is derived from an EMBL/GenBank/DDBJ whole genome shotgun (WGS) entry which is preliminary data.</text>
</comment>
<sequence length="91" mass="10074">MRLARLEDLAALSDVERAAGAAFRELGMAAVADDEPATVEAMLTYQRDGRAWVDADVPDQLPAGLRRIREHEAELGLDTWPRVAMRRALTD</sequence>
<reference evidence="1 2" key="1">
    <citation type="submission" date="2019-08" db="EMBL/GenBank/DDBJ databases">
        <title>Genone of Arthrobacter echini P9.</title>
        <authorList>
            <person name="Bowman J.P."/>
        </authorList>
    </citation>
    <scope>NUCLEOTIDE SEQUENCE [LARGE SCALE GENOMIC DNA]</scope>
    <source>
        <strain evidence="1 2">P9</strain>
    </source>
</reference>
<protein>
    <recommendedName>
        <fullName evidence="3">GNAT family N-acetyltransferase</fullName>
    </recommendedName>
</protein>
<organism evidence="1 2">
    <name type="scientific">Arthrobacter echini</name>
    <dbReference type="NCBI Taxonomy" id="1529066"/>
    <lineage>
        <taxon>Bacteria</taxon>
        <taxon>Bacillati</taxon>
        <taxon>Actinomycetota</taxon>
        <taxon>Actinomycetes</taxon>
        <taxon>Micrococcales</taxon>
        <taxon>Micrococcaceae</taxon>
        <taxon>Arthrobacter</taxon>
    </lineage>
</organism>
<accession>A0A5D0XVP8</accession>
<dbReference type="Proteomes" id="UP000323410">
    <property type="component" value="Unassembled WGS sequence"/>
</dbReference>
<dbReference type="EMBL" id="VSLD01000001">
    <property type="protein sequence ID" value="TYD00749.1"/>
    <property type="molecule type" value="Genomic_DNA"/>
</dbReference>
<keyword evidence="2" id="KW-1185">Reference proteome</keyword>
<evidence type="ECO:0000313" key="2">
    <source>
        <dbReference type="Proteomes" id="UP000323410"/>
    </source>
</evidence>
<dbReference type="OrthoDB" id="572496at2"/>
<gene>
    <name evidence="1" type="ORF">FQ377_02205</name>
</gene>